<reference evidence="1 2" key="1">
    <citation type="submission" date="2018-08" db="EMBL/GenBank/DDBJ databases">
        <title>Complete genome of the Arcobacter skirrowii type strain LMG 6621.</title>
        <authorList>
            <person name="Miller W.G."/>
            <person name="Yee E."/>
            <person name="Bono J.L."/>
        </authorList>
    </citation>
    <scope>NUCLEOTIDE SEQUENCE [LARGE SCALE GENOMIC DNA]</scope>
    <source>
        <strain evidence="1 2">CCUG 10374</strain>
    </source>
</reference>
<dbReference type="GeneID" id="61751640"/>
<name>A0AAD0SP35_9BACT</name>
<dbReference type="RefSeq" id="WP_115588087.1">
    <property type="nucleotide sequence ID" value="NZ_CP032099.1"/>
</dbReference>
<gene>
    <name evidence="1" type="ORF">ASKIR_1899</name>
</gene>
<protein>
    <submittedName>
        <fullName evidence="1">Glycosyltransferase, family 2</fullName>
    </submittedName>
</protein>
<dbReference type="Gene3D" id="3.90.550.10">
    <property type="entry name" value="Spore Coat Polysaccharide Biosynthesis Protein SpsA, Chain A"/>
    <property type="match status" value="1"/>
</dbReference>
<evidence type="ECO:0000313" key="1">
    <source>
        <dbReference type="EMBL" id="AXX85666.1"/>
    </source>
</evidence>
<organism evidence="1 2">
    <name type="scientific">Aliarcobacter skirrowii CCUG 10374</name>
    <dbReference type="NCBI Taxonomy" id="1032239"/>
    <lineage>
        <taxon>Bacteria</taxon>
        <taxon>Pseudomonadati</taxon>
        <taxon>Campylobacterota</taxon>
        <taxon>Epsilonproteobacteria</taxon>
        <taxon>Campylobacterales</taxon>
        <taxon>Arcobacteraceae</taxon>
        <taxon>Aliarcobacter</taxon>
    </lineage>
</organism>
<dbReference type="AlphaFoldDB" id="A0AAD0SP35"/>
<dbReference type="SUPFAM" id="SSF53448">
    <property type="entry name" value="Nucleotide-diphospho-sugar transferases"/>
    <property type="match status" value="1"/>
</dbReference>
<proteinExistence type="predicted"/>
<evidence type="ECO:0000313" key="2">
    <source>
        <dbReference type="Proteomes" id="UP000262029"/>
    </source>
</evidence>
<dbReference type="Proteomes" id="UP000262029">
    <property type="component" value="Chromosome"/>
</dbReference>
<accession>A0AAD0SP35</accession>
<dbReference type="EMBL" id="CP032099">
    <property type="protein sequence ID" value="AXX85666.1"/>
    <property type="molecule type" value="Genomic_DNA"/>
</dbReference>
<dbReference type="InterPro" id="IPR029044">
    <property type="entry name" value="Nucleotide-diphossugar_trans"/>
</dbReference>
<sequence length="400" mass="47266">MKLAPIVLFTYNRPWHTQQTIEALQKNELAKESELFIFSDGGKDEASWKKVNEVREYLKTINSFKKVILTFQDKNIGLADSIISGVTKIVNQYGKIIVLEDDHVTNKFFLKFMNDALDFYENEERIWQISGYMFPIEKESLPDIIFHQVMNCWGWGTWKNKWKYFEKDTQKLIDTYTKEDIKKFNLNNTNDIWIQVLLNYRKIFNTWAVFWHEVIFRNNGLYVNPKSSLINNIGMDSSGVHHGSTNHYYNDIHTLEYNIKFEKNIKENIIATDRIKLFYISINNKNMVFSKNINRLFEFLKNLNSRDENYILYGAGTGMDLVSDKLNKSKILFTIDKDENKHNIIKNDIKIVSISNFTKYDDNKTKIIITVFGREEEISNLLLNSYNVEKDRLILLDLTL</sequence>